<dbReference type="EMBL" id="RFFJ01000024">
    <property type="protein sequence ID" value="RMI43402.1"/>
    <property type="molecule type" value="Genomic_DNA"/>
</dbReference>
<feature type="region of interest" description="Disordered" evidence="1">
    <location>
        <begin position="1"/>
        <end position="69"/>
    </location>
</feature>
<evidence type="ECO:0000313" key="3">
    <source>
        <dbReference type="Proteomes" id="UP000278673"/>
    </source>
</evidence>
<dbReference type="RefSeq" id="WP_122182970.1">
    <property type="nucleotide sequence ID" value="NZ_RFFJ01000024.1"/>
</dbReference>
<sequence>MRQRDEPELELTPQELALLENPGEVRGYTPYDGVPEPTEAPGGPASPSPAGASDEERPPATGPGASPDS</sequence>
<dbReference type="AlphaFoldDB" id="A0A3M2M1S7"/>
<keyword evidence="3" id="KW-1185">Reference proteome</keyword>
<name>A0A3M2M1S7_9ACTN</name>
<evidence type="ECO:0000313" key="2">
    <source>
        <dbReference type="EMBL" id="RMI43402.1"/>
    </source>
</evidence>
<organism evidence="2 3">
    <name type="scientific">Streptomyces triticirhizae</name>
    <dbReference type="NCBI Taxonomy" id="2483353"/>
    <lineage>
        <taxon>Bacteria</taxon>
        <taxon>Bacillati</taxon>
        <taxon>Actinomycetota</taxon>
        <taxon>Actinomycetes</taxon>
        <taxon>Kitasatosporales</taxon>
        <taxon>Streptomycetaceae</taxon>
        <taxon>Streptomyces</taxon>
    </lineage>
</organism>
<gene>
    <name evidence="2" type="ORF">EBN88_07160</name>
</gene>
<proteinExistence type="predicted"/>
<accession>A0A3M2M1S7</accession>
<dbReference type="Proteomes" id="UP000278673">
    <property type="component" value="Unassembled WGS sequence"/>
</dbReference>
<evidence type="ECO:0000256" key="1">
    <source>
        <dbReference type="SAM" id="MobiDB-lite"/>
    </source>
</evidence>
<comment type="caution">
    <text evidence="2">The sequence shown here is derived from an EMBL/GenBank/DDBJ whole genome shotgun (WGS) entry which is preliminary data.</text>
</comment>
<reference evidence="2 3" key="1">
    <citation type="submission" date="2018-10" db="EMBL/GenBank/DDBJ databases">
        <title>Isolation, diversity and antifungal activity of actinobacteria from wheat.</title>
        <authorList>
            <person name="Han C."/>
        </authorList>
    </citation>
    <scope>NUCLEOTIDE SEQUENCE [LARGE SCALE GENOMIC DNA]</scope>
    <source>
        <strain evidence="2 3">NEAU-YY642</strain>
    </source>
</reference>
<protein>
    <submittedName>
        <fullName evidence="2">Uncharacterized protein</fullName>
    </submittedName>
</protein>
<feature type="compositionally biased region" description="Low complexity" evidence="1">
    <location>
        <begin position="40"/>
        <end position="52"/>
    </location>
</feature>